<feature type="domain" description="Protein kinase" evidence="5">
    <location>
        <begin position="322"/>
        <end position="608"/>
    </location>
</feature>
<dbReference type="Pfam" id="PF07714">
    <property type="entry name" value="PK_Tyr_Ser-Thr"/>
    <property type="match status" value="1"/>
</dbReference>
<dbReference type="InterPro" id="IPR051681">
    <property type="entry name" value="Ser/Thr_Kinases-Pseudokinases"/>
</dbReference>
<dbReference type="InterPro" id="IPR000719">
    <property type="entry name" value="Prot_kinase_dom"/>
</dbReference>
<dbReference type="OrthoDB" id="4062651at2759"/>
<name>A0A8S1IVL9_9CHLO</name>
<reference evidence="6" key="1">
    <citation type="submission" date="2020-12" db="EMBL/GenBank/DDBJ databases">
        <authorList>
            <person name="Iha C."/>
        </authorList>
    </citation>
    <scope>NUCLEOTIDE SEQUENCE</scope>
</reference>
<dbReference type="AlphaFoldDB" id="A0A8S1IVL9"/>
<dbReference type="CDD" id="cd21037">
    <property type="entry name" value="MLKL_NTD"/>
    <property type="match status" value="1"/>
</dbReference>
<gene>
    <name evidence="6" type="ORF">OSTQU699_LOCUS4232</name>
</gene>
<dbReference type="InterPro" id="IPR036537">
    <property type="entry name" value="Adaptor_Cbl_N_dom_sf"/>
</dbReference>
<dbReference type="InterPro" id="IPR054000">
    <property type="entry name" value="MLKL_N"/>
</dbReference>
<dbReference type="Proteomes" id="UP000708148">
    <property type="component" value="Unassembled WGS sequence"/>
</dbReference>
<proteinExistence type="predicted"/>
<evidence type="ECO:0000313" key="6">
    <source>
        <dbReference type="EMBL" id="CAD7698873.1"/>
    </source>
</evidence>
<dbReference type="Gene3D" id="3.30.200.20">
    <property type="entry name" value="Phosphorylase Kinase, domain 1"/>
    <property type="match status" value="1"/>
</dbReference>
<keyword evidence="4" id="KW-0067">ATP-binding</keyword>
<dbReference type="InterPro" id="IPR001245">
    <property type="entry name" value="Ser-Thr/Tyr_kinase_cat_dom"/>
</dbReference>
<dbReference type="SUPFAM" id="SSF56112">
    <property type="entry name" value="Protein kinase-like (PK-like)"/>
    <property type="match status" value="1"/>
</dbReference>
<dbReference type="Gene3D" id="1.20.930.20">
    <property type="entry name" value="Adaptor protein Cbl, N-terminal domain"/>
    <property type="match status" value="1"/>
</dbReference>
<dbReference type="PROSITE" id="PS50011">
    <property type="entry name" value="PROTEIN_KINASE_DOM"/>
    <property type="match status" value="1"/>
</dbReference>
<dbReference type="Gene3D" id="1.10.510.10">
    <property type="entry name" value="Transferase(Phosphotransferase) domain 1"/>
    <property type="match status" value="1"/>
</dbReference>
<sequence>MDFFTLASTIAGLALTIKEHYKELRSSAKRKERLNGRIDTLEVTVTEMTQHYEKEPPKRIKGALEGVHAELKGVDDLFKDLKTHGILRRLFEAPSTNDKYRDIEANLDYAVNVLDLAQNWQHSRQNEEFQRQALQLMETMHDKVDLILEKLSRLNDRGEQQVDSIEGDLRYNQEMMEFLQAQLQMIDIELSSPRYQELLMQMQGGKLEEGNEGQGRRAKWQESTKNLAHARKLGYLLISRHRQPLNLTTFYKVYEARDAIQVICEMLHAFVKDWGFSSVKIETVVPSDRVRRDKSRLVGYLTYALYEGEECAFKNEHHKEEWKALRARVKGWFDLLPMVVQKGDLQLGECIDSMVYKGTWEGSPVAVKRLARGDDPATLDLEDFAEFFTTIVALAKISSNHVVDFIGATEAGMVLMELGHTDLFRWLDSHHSATLATKLGMLLQAAKGLRDVHKKRFVHRAVRTRKFVIFGDKATPTVKIAGFGLAIVRHEGEASETFRTYINKDRDTAWVAPEIFTGKAYTTASDIYSFGIVLYHVLGGLYPYGRSTPTAEVMRRVRNGELPSLPNGMQLPERLSTLMQKCCSTEPTQRPVSMQQVCDDLEAVHDNLKNCP</sequence>
<accession>A0A8S1IVL9</accession>
<dbReference type="GO" id="GO:0007166">
    <property type="term" value="P:cell surface receptor signaling pathway"/>
    <property type="evidence" value="ECO:0007669"/>
    <property type="project" value="InterPro"/>
</dbReference>
<evidence type="ECO:0000256" key="1">
    <source>
        <dbReference type="ARBA" id="ARBA00022679"/>
    </source>
</evidence>
<organism evidence="6 7">
    <name type="scientific">Ostreobium quekettii</name>
    <dbReference type="NCBI Taxonomy" id="121088"/>
    <lineage>
        <taxon>Eukaryota</taxon>
        <taxon>Viridiplantae</taxon>
        <taxon>Chlorophyta</taxon>
        <taxon>core chlorophytes</taxon>
        <taxon>Ulvophyceae</taxon>
        <taxon>TCBD clade</taxon>
        <taxon>Bryopsidales</taxon>
        <taxon>Ostreobineae</taxon>
        <taxon>Ostreobiaceae</taxon>
        <taxon>Ostreobium</taxon>
    </lineage>
</organism>
<protein>
    <recommendedName>
        <fullName evidence="5">Protein kinase domain-containing protein</fullName>
    </recommendedName>
</protein>
<dbReference type="PANTHER" id="PTHR44329:SF288">
    <property type="entry name" value="MITOGEN-ACTIVATED PROTEIN KINASE KINASE KINASE 20"/>
    <property type="match status" value="1"/>
</dbReference>
<dbReference type="InterPro" id="IPR011009">
    <property type="entry name" value="Kinase-like_dom_sf"/>
</dbReference>
<evidence type="ECO:0000313" key="7">
    <source>
        <dbReference type="Proteomes" id="UP000708148"/>
    </source>
</evidence>
<evidence type="ECO:0000256" key="2">
    <source>
        <dbReference type="ARBA" id="ARBA00022741"/>
    </source>
</evidence>
<keyword evidence="3" id="KW-0418">Kinase</keyword>
<evidence type="ECO:0000259" key="5">
    <source>
        <dbReference type="PROSITE" id="PS50011"/>
    </source>
</evidence>
<comment type="caution">
    <text evidence="6">The sequence shown here is derived from an EMBL/GenBank/DDBJ whole genome shotgun (WGS) entry which is preliminary data.</text>
</comment>
<keyword evidence="2" id="KW-0547">Nucleotide-binding</keyword>
<keyword evidence="7" id="KW-1185">Reference proteome</keyword>
<keyword evidence="1" id="KW-0808">Transferase</keyword>
<dbReference type="EMBL" id="CAJHUC010000898">
    <property type="protein sequence ID" value="CAD7698873.1"/>
    <property type="molecule type" value="Genomic_DNA"/>
</dbReference>
<dbReference type="Pfam" id="PF22215">
    <property type="entry name" value="MLKL_N"/>
    <property type="match status" value="1"/>
</dbReference>
<evidence type="ECO:0000256" key="3">
    <source>
        <dbReference type="ARBA" id="ARBA00022777"/>
    </source>
</evidence>
<dbReference type="PANTHER" id="PTHR44329">
    <property type="entry name" value="SERINE/THREONINE-PROTEIN KINASE TNNI3K-RELATED"/>
    <property type="match status" value="1"/>
</dbReference>
<evidence type="ECO:0000256" key="4">
    <source>
        <dbReference type="ARBA" id="ARBA00022840"/>
    </source>
</evidence>
<dbReference type="InterPro" id="IPR059179">
    <property type="entry name" value="MLKL-like_MCAfunc"/>
</dbReference>
<dbReference type="GO" id="GO:0004674">
    <property type="term" value="F:protein serine/threonine kinase activity"/>
    <property type="evidence" value="ECO:0007669"/>
    <property type="project" value="TreeGrafter"/>
</dbReference>
<dbReference type="GO" id="GO:0005524">
    <property type="term" value="F:ATP binding"/>
    <property type="evidence" value="ECO:0007669"/>
    <property type="project" value="UniProtKB-KW"/>
</dbReference>